<gene>
    <name evidence="2" type="ORF">QNM18_14710</name>
</gene>
<accession>A0ABT7EMN8</accession>
<evidence type="ECO:0000256" key="1">
    <source>
        <dbReference type="SAM" id="SignalP"/>
    </source>
</evidence>
<sequence length="254" mass="28923">MKIHKIVTILLFSASWHCFATVEIQWQQINNWLSQPHTIAPWEYHQQGSQQRPVHALISPTAVNGGGALVYLPKGKPCFVSIPHQFHDKHTLQIGQALFTSTCNMMVYNTYHRYSESLDSQPMDYSKRLRGLHVAAVRAFHSIHPNASIFQLHGFNQNKRKSAQGKKADFILSQGRSYNAKLAKLQTCLLGLSEHTFVYQKDVFELGGTKNVLHKIGLAPHRFIHIEISKPMRSKLISQSASMEQFNLCLSYSR</sequence>
<dbReference type="Proteomes" id="UP001231915">
    <property type="component" value="Unassembled WGS sequence"/>
</dbReference>
<organism evidence="2 3">
    <name type="scientific">Pseudoalteromonas obscura</name>
    <dbReference type="NCBI Taxonomy" id="3048491"/>
    <lineage>
        <taxon>Bacteria</taxon>
        <taxon>Pseudomonadati</taxon>
        <taxon>Pseudomonadota</taxon>
        <taxon>Gammaproteobacteria</taxon>
        <taxon>Alteromonadales</taxon>
        <taxon>Pseudoalteromonadaceae</taxon>
        <taxon>Pseudoalteromonas</taxon>
    </lineage>
</organism>
<proteinExistence type="predicted"/>
<evidence type="ECO:0000313" key="2">
    <source>
        <dbReference type="EMBL" id="MDK2596311.1"/>
    </source>
</evidence>
<evidence type="ECO:0000313" key="3">
    <source>
        <dbReference type="Proteomes" id="UP001231915"/>
    </source>
</evidence>
<comment type="caution">
    <text evidence="2">The sequence shown here is derived from an EMBL/GenBank/DDBJ whole genome shotgun (WGS) entry which is preliminary data.</text>
</comment>
<protein>
    <submittedName>
        <fullName evidence="2">Uncharacterized protein</fullName>
    </submittedName>
</protein>
<dbReference type="RefSeq" id="WP_211012472.1">
    <property type="nucleotide sequence ID" value="NZ_JASJUT010000006.1"/>
</dbReference>
<feature type="signal peptide" evidence="1">
    <location>
        <begin position="1"/>
        <end position="20"/>
    </location>
</feature>
<reference evidence="2 3" key="1">
    <citation type="submission" date="2023-05" db="EMBL/GenBank/DDBJ databases">
        <title>Pseudoalteromonas ardens sp. nov., Pseudoalteromonas obscura sp. nov., and Pseudoalteromonas umbrosa sp. nov., isolated from the coral Montipora capitata.</title>
        <authorList>
            <person name="Thomas E.M."/>
            <person name="Smith E.M."/>
            <person name="Papke E."/>
            <person name="Shlafstein M.D."/>
            <person name="Oline D.K."/>
            <person name="Videau P."/>
            <person name="Saw J.H."/>
            <person name="Strangman W.K."/>
            <person name="Ushijima B."/>
        </authorList>
    </citation>
    <scope>NUCLEOTIDE SEQUENCE [LARGE SCALE GENOMIC DNA]</scope>
    <source>
        <strain evidence="2 3">P94</strain>
    </source>
</reference>
<dbReference type="EMBL" id="JASJUT010000006">
    <property type="protein sequence ID" value="MDK2596311.1"/>
    <property type="molecule type" value="Genomic_DNA"/>
</dbReference>
<keyword evidence="3" id="KW-1185">Reference proteome</keyword>
<name>A0ABT7EMN8_9GAMM</name>
<keyword evidence="1" id="KW-0732">Signal</keyword>
<feature type="chain" id="PRO_5047217156" evidence="1">
    <location>
        <begin position="21"/>
        <end position="254"/>
    </location>
</feature>